<organism evidence="1 2">
    <name type="scientific">Avena sativa</name>
    <name type="common">Oat</name>
    <dbReference type="NCBI Taxonomy" id="4498"/>
    <lineage>
        <taxon>Eukaryota</taxon>
        <taxon>Viridiplantae</taxon>
        <taxon>Streptophyta</taxon>
        <taxon>Embryophyta</taxon>
        <taxon>Tracheophyta</taxon>
        <taxon>Spermatophyta</taxon>
        <taxon>Magnoliopsida</taxon>
        <taxon>Liliopsida</taxon>
        <taxon>Poales</taxon>
        <taxon>Poaceae</taxon>
        <taxon>BOP clade</taxon>
        <taxon>Pooideae</taxon>
        <taxon>Poodae</taxon>
        <taxon>Poeae</taxon>
        <taxon>Poeae Chloroplast Group 1 (Aveneae type)</taxon>
        <taxon>Aveninae</taxon>
        <taxon>Avena</taxon>
    </lineage>
</organism>
<keyword evidence="2" id="KW-1185">Reference proteome</keyword>
<dbReference type="EnsemblPlants" id="AVESA.00010b.r2.6AG1075260.1">
    <property type="protein sequence ID" value="AVESA.00010b.r2.6AG1075260.1.CDS"/>
    <property type="gene ID" value="AVESA.00010b.r2.6AG1075260"/>
</dbReference>
<sequence>MATALIAVVGTEVAKLAVKTALGSLVKLIQYERFLDKTVKNGLKRLEAELKMMQASIENVLSVPQDQINLVDKFWASEVKELSREIETRLQSFMSRIESTKGTFLSVGSRQVINHQIASFIKDIMMEAKQVSDQRGRYGFSSSNTSFAKKVDPRIYALYKNESDLVGLVGATNELTKMMSNCNHVSIVGMGGLGKTTLARAVYEQMKGEFDCCAFVPVGQYANDKKVLMDILHDLRIEIYGREPDERQLINQLRDAIDGQSVNRCLFVIDDIWDKDTWNLIQCALVGSPESRIITTTRKLEVAKAVGDFYMIKTLSDANSKELLHTRIFGAKDKSHDTEFHRMSDKILSKCCGVPIAIITIASLLSKKPRHEWSKVYDSIGFAEHEKEDVVKSIRIILSFSYYDLPYHLRRCFLYLCLFPEDHWIEKNMLIWRWVAEGLVPGSNEQMVGLFELGETYFNELIDRSMIQRAVSPRDLDQGGCRVHDMMLDIIRDQSSSAKENFSIVLDGKREGTSQSLPIHRLAIHENRLDETQNNIPTPQENPNTSLEVGRVLSFYASSCAGTSLPKFSKFALLRVMDLEYCDLSVGDHKLKNLSSSRELAYIGLLGTPVAELPKKITRLKHLQTLDVTATGIKELPPFVEEL</sequence>
<protein>
    <submittedName>
        <fullName evidence="1">Uncharacterized protein</fullName>
    </submittedName>
</protein>
<reference evidence="1" key="2">
    <citation type="submission" date="2025-09" db="UniProtKB">
        <authorList>
            <consortium name="EnsemblPlants"/>
        </authorList>
    </citation>
    <scope>IDENTIFICATION</scope>
</reference>
<evidence type="ECO:0000313" key="2">
    <source>
        <dbReference type="Proteomes" id="UP001732700"/>
    </source>
</evidence>
<reference evidence="1" key="1">
    <citation type="submission" date="2021-05" db="EMBL/GenBank/DDBJ databases">
        <authorList>
            <person name="Scholz U."/>
            <person name="Mascher M."/>
            <person name="Fiebig A."/>
        </authorList>
    </citation>
    <scope>NUCLEOTIDE SEQUENCE [LARGE SCALE GENOMIC DNA]</scope>
</reference>
<accession>A0ACD5YVQ5</accession>
<evidence type="ECO:0000313" key="1">
    <source>
        <dbReference type="EnsemblPlants" id="AVESA.00010b.r2.6AG1075260.1.CDS"/>
    </source>
</evidence>
<name>A0ACD5YVQ5_AVESA</name>
<dbReference type="Proteomes" id="UP001732700">
    <property type="component" value="Chromosome 6A"/>
</dbReference>
<proteinExistence type="predicted"/>